<dbReference type="EMBL" id="MK609493">
    <property type="protein sequence ID" value="QEV87470.1"/>
    <property type="molecule type" value="Genomic_DNA"/>
</dbReference>
<evidence type="ECO:0000313" key="1">
    <source>
        <dbReference type="EMBL" id="QEV87470.1"/>
    </source>
</evidence>
<accession>T2ASX1</accession>
<protein>
    <submittedName>
        <fullName evidence="1">M130R</fullName>
    </submittedName>
</protein>
<proteinExistence type="predicted"/>
<sequence>MYLNIMNEGGPLTDFNVSLFSNKNQRINVMGSVNTSPEGPPTVDIRITIKTVGEDGPPLTVDDHLPYDENFIKPYKPVDELKKTTAGDGLFTKDEETEDTDKEEDSKKADETVDQTITDEDKKKLAT</sequence>
<organism evidence="1">
    <name type="scientific">Myxoma virus</name>
    <dbReference type="NCBI Taxonomy" id="10273"/>
    <lineage>
        <taxon>Viruses</taxon>
        <taxon>Varidnaviria</taxon>
        <taxon>Bamfordvirae</taxon>
        <taxon>Nucleocytoviricota</taxon>
        <taxon>Pokkesviricetes</taxon>
        <taxon>Chitovirales</taxon>
        <taxon>Poxviridae</taxon>
        <taxon>Chordopoxvirinae</taxon>
        <taxon>Leporipoxvirus</taxon>
        <taxon>Leporipoxvirus myxoma</taxon>
    </lineage>
</organism>
<reference evidence="1" key="1">
    <citation type="submission" date="2019-03" db="EMBL/GenBank/DDBJ databases">
        <authorList>
            <person name="Sindryakova I."/>
            <person name="Titov I."/>
            <person name="Kolbasov D."/>
        </authorList>
    </citation>
    <scope>NUCLEOTIDE SEQUENCE</scope>
    <source>
        <strain evidence="1">B-82</strain>
    </source>
</reference>
<name>T2ASX1_9POXV</name>